<protein>
    <submittedName>
        <fullName evidence="6">Endonuclease YncB(Thermonuclease family)</fullName>
    </submittedName>
</protein>
<evidence type="ECO:0000259" key="5">
    <source>
        <dbReference type="PROSITE" id="PS50830"/>
    </source>
</evidence>
<dbReference type="GO" id="GO:0004519">
    <property type="term" value="F:endonuclease activity"/>
    <property type="evidence" value="ECO:0007669"/>
    <property type="project" value="UniProtKB-KW"/>
</dbReference>
<dbReference type="InterPro" id="IPR016071">
    <property type="entry name" value="Staphylococal_nuclease_OB-fold"/>
</dbReference>
<evidence type="ECO:0000256" key="2">
    <source>
        <dbReference type="ARBA" id="ARBA00022759"/>
    </source>
</evidence>
<evidence type="ECO:0000256" key="3">
    <source>
        <dbReference type="ARBA" id="ARBA00022801"/>
    </source>
</evidence>
<dbReference type="RefSeq" id="WP_121220840.1">
    <property type="nucleotide sequence ID" value="NZ_RBIG01000003.1"/>
</dbReference>
<dbReference type="AlphaFoldDB" id="A0A420WBC2"/>
<dbReference type="OrthoDB" id="7618306at2"/>
<dbReference type="PROSITE" id="PS50830">
    <property type="entry name" value="TNASE_3"/>
    <property type="match status" value="1"/>
</dbReference>
<dbReference type="SMART" id="SM00318">
    <property type="entry name" value="SNc"/>
    <property type="match status" value="1"/>
</dbReference>
<dbReference type="PANTHER" id="PTHR12302">
    <property type="entry name" value="EBNA2 BINDING PROTEIN P100"/>
    <property type="match status" value="1"/>
</dbReference>
<name>A0A420WBC2_9PROT</name>
<keyword evidence="3" id="KW-0378">Hydrolase</keyword>
<feature type="signal peptide" evidence="4">
    <location>
        <begin position="1"/>
        <end position="20"/>
    </location>
</feature>
<feature type="chain" id="PRO_5019473412" evidence="4">
    <location>
        <begin position="21"/>
        <end position="261"/>
    </location>
</feature>
<sequence>MLFRLRLLLLAAFLTLPAAAAQPAELVRDRTARAIEIVDGDTLVLEDGREVRLVGLQAPKLPLGRRNFRAWPLAEEAKQALAEIALGRELVLAYGGARQDRHQRLLAHLFRTSEDLWVQGEMLRRGMARVYSFPDNRAAVADMLALEAEARAARRGIWAHPYYRILDHREAGAHLDSFQLVEGRVLKSERKGARLYLNFAADYRSDFTIVIERHASRLFEDMNFDPLTLQGRTVRVRGWLKEWNGPMIEATHPEQIEVLEK</sequence>
<dbReference type="Pfam" id="PF00565">
    <property type="entry name" value="SNase"/>
    <property type="match status" value="1"/>
</dbReference>
<organism evidence="6 7">
    <name type="scientific">Oceanibaculum indicum</name>
    <dbReference type="NCBI Taxonomy" id="526216"/>
    <lineage>
        <taxon>Bacteria</taxon>
        <taxon>Pseudomonadati</taxon>
        <taxon>Pseudomonadota</taxon>
        <taxon>Alphaproteobacteria</taxon>
        <taxon>Rhodospirillales</taxon>
        <taxon>Oceanibaculaceae</taxon>
        <taxon>Oceanibaculum</taxon>
    </lineage>
</organism>
<keyword evidence="4" id="KW-0732">Signal</keyword>
<dbReference type="SUPFAM" id="SSF50199">
    <property type="entry name" value="Staphylococcal nuclease"/>
    <property type="match status" value="1"/>
</dbReference>
<dbReference type="PANTHER" id="PTHR12302:SF3">
    <property type="entry name" value="SERINE_THREONINE-PROTEIN KINASE 31"/>
    <property type="match status" value="1"/>
</dbReference>
<evidence type="ECO:0000313" key="7">
    <source>
        <dbReference type="Proteomes" id="UP000277424"/>
    </source>
</evidence>
<reference evidence="6 7" key="1">
    <citation type="submission" date="2018-10" db="EMBL/GenBank/DDBJ databases">
        <title>Comparative analysis of microorganisms from saline springs in Andes Mountain Range, Colombia.</title>
        <authorList>
            <person name="Rubin E."/>
        </authorList>
    </citation>
    <scope>NUCLEOTIDE SEQUENCE [LARGE SCALE GENOMIC DNA]</scope>
    <source>
        <strain evidence="6 7">USBA 36</strain>
    </source>
</reference>
<evidence type="ECO:0000313" key="6">
    <source>
        <dbReference type="EMBL" id="RKQ68266.1"/>
    </source>
</evidence>
<dbReference type="GO" id="GO:0016787">
    <property type="term" value="F:hydrolase activity"/>
    <property type="evidence" value="ECO:0007669"/>
    <property type="project" value="UniProtKB-KW"/>
</dbReference>
<keyword evidence="2 6" id="KW-0255">Endonuclease</keyword>
<keyword evidence="1" id="KW-0540">Nuclease</keyword>
<dbReference type="Gene3D" id="2.40.50.90">
    <property type="match status" value="1"/>
</dbReference>
<feature type="domain" description="TNase-like" evidence="5">
    <location>
        <begin position="28"/>
        <end position="160"/>
    </location>
</feature>
<dbReference type="InterPro" id="IPR035437">
    <property type="entry name" value="SNase_OB-fold_sf"/>
</dbReference>
<accession>A0A420WBC2</accession>
<dbReference type="Proteomes" id="UP000277424">
    <property type="component" value="Unassembled WGS sequence"/>
</dbReference>
<gene>
    <name evidence="6" type="ORF">BCL74_2743</name>
</gene>
<dbReference type="EMBL" id="RBIG01000003">
    <property type="protein sequence ID" value="RKQ68266.1"/>
    <property type="molecule type" value="Genomic_DNA"/>
</dbReference>
<evidence type="ECO:0000256" key="1">
    <source>
        <dbReference type="ARBA" id="ARBA00022722"/>
    </source>
</evidence>
<comment type="caution">
    <text evidence="6">The sequence shown here is derived from an EMBL/GenBank/DDBJ whole genome shotgun (WGS) entry which is preliminary data.</text>
</comment>
<evidence type="ECO:0000256" key="4">
    <source>
        <dbReference type="SAM" id="SignalP"/>
    </source>
</evidence>
<proteinExistence type="predicted"/>